<keyword evidence="1" id="KW-1133">Transmembrane helix</keyword>
<organism evidence="2 3">
    <name type="scientific">Mycoplasmopsis arginini</name>
    <name type="common">Mycoplasma arginini</name>
    <dbReference type="NCBI Taxonomy" id="2094"/>
    <lineage>
        <taxon>Bacteria</taxon>
        <taxon>Bacillati</taxon>
        <taxon>Mycoplasmatota</taxon>
        <taxon>Mycoplasmoidales</taxon>
        <taxon>Metamycoplasmataceae</taxon>
        <taxon>Mycoplasmopsis</taxon>
    </lineage>
</organism>
<sequence>MKKTPKSIHISAIVLNSILLLVSTIYLFLLFNKIVSYSHSSSSVDEKYIIRLVTRYIGLSTIIFLLGIATLVINILGAVSAFNRKNTVIGILYILGIFITSIISIVAGGLALRNLNKNKTNNGNDQTLNNIHLQAPEL</sequence>
<gene>
    <name evidence="2" type="ORF">V2E25_02625</name>
</gene>
<dbReference type="RefSeq" id="WP_129694701.1">
    <property type="nucleotide sequence ID" value="NZ_CP143577.1"/>
</dbReference>
<feature type="transmembrane region" description="Helical" evidence="1">
    <location>
        <begin position="12"/>
        <end position="35"/>
    </location>
</feature>
<accession>A0ABZ2AIA2</accession>
<reference evidence="2" key="1">
    <citation type="submission" date="2024-01" db="EMBL/GenBank/DDBJ databases">
        <title>Complete genome sequence of Mycoplasma arginini type strain G 230.</title>
        <authorList>
            <person name="Spergser J."/>
        </authorList>
    </citation>
    <scope>NUCLEOTIDE SEQUENCE</scope>
    <source>
        <strain evidence="2">NCTC 10129</strain>
    </source>
</reference>
<name>A0ABZ2AIA2_MYCAR</name>
<dbReference type="Proteomes" id="UP001432074">
    <property type="component" value="Chromosome"/>
</dbReference>
<keyword evidence="1" id="KW-0812">Transmembrane</keyword>
<feature type="transmembrane region" description="Helical" evidence="1">
    <location>
        <begin position="56"/>
        <end position="82"/>
    </location>
</feature>
<keyword evidence="1" id="KW-0472">Membrane</keyword>
<evidence type="ECO:0000256" key="1">
    <source>
        <dbReference type="SAM" id="Phobius"/>
    </source>
</evidence>
<dbReference type="EMBL" id="CP143577">
    <property type="protein sequence ID" value="WVN21851.1"/>
    <property type="molecule type" value="Genomic_DNA"/>
</dbReference>
<evidence type="ECO:0008006" key="4">
    <source>
        <dbReference type="Google" id="ProtNLM"/>
    </source>
</evidence>
<proteinExistence type="predicted"/>
<evidence type="ECO:0000313" key="3">
    <source>
        <dbReference type="Proteomes" id="UP001432074"/>
    </source>
</evidence>
<protein>
    <recommendedName>
        <fullName evidence="4">Tetraspanin family protein</fullName>
    </recommendedName>
</protein>
<keyword evidence="3" id="KW-1185">Reference proteome</keyword>
<evidence type="ECO:0000313" key="2">
    <source>
        <dbReference type="EMBL" id="WVN21851.1"/>
    </source>
</evidence>
<feature type="transmembrane region" description="Helical" evidence="1">
    <location>
        <begin position="88"/>
        <end position="112"/>
    </location>
</feature>